<keyword evidence="3" id="KW-0597">Phosphoprotein</keyword>
<dbReference type="InterPro" id="IPR004358">
    <property type="entry name" value="Sig_transdc_His_kin-like_C"/>
</dbReference>
<dbReference type="InterPro" id="IPR036097">
    <property type="entry name" value="HisK_dim/P_sf"/>
</dbReference>
<dbReference type="AlphaFoldDB" id="A0A4Q1C7U7"/>
<dbReference type="SUPFAM" id="SSF47384">
    <property type="entry name" value="Homodimeric domain of signal transducing histidine kinase"/>
    <property type="match status" value="1"/>
</dbReference>
<protein>
    <recommendedName>
        <fullName evidence="2">histidine kinase</fullName>
        <ecNumber evidence="2">2.7.13.3</ecNumber>
    </recommendedName>
</protein>
<dbReference type="PROSITE" id="PS50113">
    <property type="entry name" value="PAC"/>
    <property type="match status" value="2"/>
</dbReference>
<dbReference type="Pfam" id="PF13188">
    <property type="entry name" value="PAS_8"/>
    <property type="match status" value="1"/>
</dbReference>
<evidence type="ECO:0000259" key="9">
    <source>
        <dbReference type="PROSITE" id="PS50113"/>
    </source>
</evidence>
<dbReference type="PROSITE" id="PS50109">
    <property type="entry name" value="HIS_KIN"/>
    <property type="match status" value="1"/>
</dbReference>
<keyword evidence="5" id="KW-0418">Kinase</keyword>
<dbReference type="SMART" id="SM00086">
    <property type="entry name" value="PAC"/>
    <property type="match status" value="3"/>
</dbReference>
<dbReference type="SUPFAM" id="SSF55781">
    <property type="entry name" value="GAF domain-like"/>
    <property type="match status" value="1"/>
</dbReference>
<evidence type="ECO:0000256" key="2">
    <source>
        <dbReference type="ARBA" id="ARBA00012438"/>
    </source>
</evidence>
<keyword evidence="4" id="KW-0808">Transferase</keyword>
<dbReference type="SMART" id="SM00065">
    <property type="entry name" value="GAF"/>
    <property type="match status" value="1"/>
</dbReference>
<dbReference type="Proteomes" id="UP000290218">
    <property type="component" value="Unassembled WGS sequence"/>
</dbReference>
<dbReference type="EMBL" id="SDHX01000001">
    <property type="protein sequence ID" value="RXK54881.1"/>
    <property type="molecule type" value="Genomic_DNA"/>
</dbReference>
<accession>A0A4Q1C7U7</accession>
<dbReference type="SUPFAM" id="SSF55874">
    <property type="entry name" value="ATPase domain of HSP90 chaperone/DNA topoisomerase II/histidine kinase"/>
    <property type="match status" value="1"/>
</dbReference>
<dbReference type="OrthoDB" id="176993at2"/>
<dbReference type="SMART" id="SM00091">
    <property type="entry name" value="PAS"/>
    <property type="match status" value="3"/>
</dbReference>
<evidence type="ECO:0000313" key="11">
    <source>
        <dbReference type="Proteomes" id="UP000290218"/>
    </source>
</evidence>
<dbReference type="CDD" id="cd16922">
    <property type="entry name" value="HATPase_EvgS-ArcB-TorS-like"/>
    <property type="match status" value="1"/>
</dbReference>
<keyword evidence="11" id="KW-1185">Reference proteome</keyword>
<dbReference type="PRINTS" id="PR00344">
    <property type="entry name" value="BCTRLSENSOR"/>
</dbReference>
<dbReference type="InterPro" id="IPR013656">
    <property type="entry name" value="PAS_4"/>
</dbReference>
<dbReference type="Pfam" id="PF02518">
    <property type="entry name" value="HATPase_c"/>
    <property type="match status" value="1"/>
</dbReference>
<feature type="domain" description="Histidine kinase" evidence="7">
    <location>
        <begin position="694"/>
        <end position="923"/>
    </location>
</feature>
<evidence type="ECO:0000256" key="3">
    <source>
        <dbReference type="ARBA" id="ARBA00022553"/>
    </source>
</evidence>
<dbReference type="InterPro" id="IPR001610">
    <property type="entry name" value="PAC"/>
</dbReference>
<dbReference type="InterPro" id="IPR029016">
    <property type="entry name" value="GAF-like_dom_sf"/>
</dbReference>
<dbReference type="CDD" id="cd00082">
    <property type="entry name" value="HisKA"/>
    <property type="match status" value="1"/>
</dbReference>
<dbReference type="SMART" id="SM00387">
    <property type="entry name" value="HATPase_c"/>
    <property type="match status" value="1"/>
</dbReference>
<keyword evidence="6" id="KW-0812">Transmembrane</keyword>
<proteinExistence type="predicted"/>
<feature type="transmembrane region" description="Helical" evidence="6">
    <location>
        <begin position="67"/>
        <end position="85"/>
    </location>
</feature>
<dbReference type="EC" id="2.7.13.3" evidence="2"/>
<dbReference type="GO" id="GO:0006355">
    <property type="term" value="P:regulation of DNA-templated transcription"/>
    <property type="evidence" value="ECO:0007669"/>
    <property type="project" value="InterPro"/>
</dbReference>
<dbReference type="Gene3D" id="1.10.287.130">
    <property type="match status" value="1"/>
</dbReference>
<comment type="caution">
    <text evidence="10">The sequence shown here is derived from an EMBL/GenBank/DDBJ whole genome shotgun (WGS) entry which is preliminary data.</text>
</comment>
<organism evidence="10 11">
    <name type="scientific">Oleiharenicola lentus</name>
    <dbReference type="NCBI Taxonomy" id="2508720"/>
    <lineage>
        <taxon>Bacteria</taxon>
        <taxon>Pseudomonadati</taxon>
        <taxon>Verrucomicrobiota</taxon>
        <taxon>Opitutia</taxon>
        <taxon>Opitutales</taxon>
        <taxon>Opitutaceae</taxon>
        <taxon>Oleiharenicola</taxon>
    </lineage>
</organism>
<keyword evidence="6" id="KW-0472">Membrane</keyword>
<dbReference type="Gene3D" id="3.30.565.10">
    <property type="entry name" value="Histidine kinase-like ATPase, C-terminal domain"/>
    <property type="match status" value="1"/>
</dbReference>
<evidence type="ECO:0000313" key="10">
    <source>
        <dbReference type="EMBL" id="RXK54881.1"/>
    </source>
</evidence>
<dbReference type="SMART" id="SM00388">
    <property type="entry name" value="HisKA"/>
    <property type="match status" value="1"/>
</dbReference>
<feature type="domain" description="PAS" evidence="8">
    <location>
        <begin position="525"/>
        <end position="603"/>
    </location>
</feature>
<dbReference type="PROSITE" id="PS50112">
    <property type="entry name" value="PAS"/>
    <property type="match status" value="3"/>
</dbReference>
<comment type="catalytic activity">
    <reaction evidence="1">
        <text>ATP + protein L-histidine = ADP + protein N-phospho-L-histidine.</text>
        <dbReference type="EC" id="2.7.13.3"/>
    </reaction>
</comment>
<dbReference type="Gene3D" id="3.30.450.20">
    <property type="entry name" value="PAS domain"/>
    <property type="match status" value="3"/>
</dbReference>
<dbReference type="CDD" id="cd00130">
    <property type="entry name" value="PAS"/>
    <property type="match status" value="3"/>
</dbReference>
<feature type="transmembrane region" description="Helical" evidence="6">
    <location>
        <begin position="30"/>
        <end position="47"/>
    </location>
</feature>
<dbReference type="GO" id="GO:0000155">
    <property type="term" value="F:phosphorelay sensor kinase activity"/>
    <property type="evidence" value="ECO:0007669"/>
    <property type="project" value="InterPro"/>
</dbReference>
<dbReference type="FunFam" id="3.30.565.10:FF:000010">
    <property type="entry name" value="Sensor histidine kinase RcsC"/>
    <property type="match status" value="1"/>
</dbReference>
<dbReference type="InterPro" id="IPR036890">
    <property type="entry name" value="HATPase_C_sf"/>
</dbReference>
<dbReference type="InterPro" id="IPR005467">
    <property type="entry name" value="His_kinase_dom"/>
</dbReference>
<dbReference type="Gene3D" id="3.30.450.40">
    <property type="match status" value="1"/>
</dbReference>
<evidence type="ECO:0000256" key="1">
    <source>
        <dbReference type="ARBA" id="ARBA00000085"/>
    </source>
</evidence>
<keyword evidence="6" id="KW-1133">Transmembrane helix</keyword>
<dbReference type="RefSeq" id="WP_129046245.1">
    <property type="nucleotide sequence ID" value="NZ_SDHX01000001.1"/>
</dbReference>
<feature type="domain" description="PAS" evidence="8">
    <location>
        <begin position="109"/>
        <end position="160"/>
    </location>
</feature>
<dbReference type="InterPro" id="IPR000700">
    <property type="entry name" value="PAS-assoc_C"/>
</dbReference>
<reference evidence="10 11" key="1">
    <citation type="submission" date="2019-01" db="EMBL/GenBank/DDBJ databases">
        <title>Lacunisphaera sp. strain TWA-58.</title>
        <authorList>
            <person name="Chen W.-M."/>
        </authorList>
    </citation>
    <scope>NUCLEOTIDE SEQUENCE [LARGE SCALE GENOMIC DNA]</scope>
    <source>
        <strain evidence="10 11">TWA-58</strain>
    </source>
</reference>
<feature type="domain" description="PAC" evidence="9">
    <location>
        <begin position="474"/>
        <end position="524"/>
    </location>
</feature>
<evidence type="ECO:0000256" key="6">
    <source>
        <dbReference type="SAM" id="Phobius"/>
    </source>
</evidence>
<evidence type="ECO:0000256" key="5">
    <source>
        <dbReference type="ARBA" id="ARBA00022777"/>
    </source>
</evidence>
<dbReference type="InterPro" id="IPR035965">
    <property type="entry name" value="PAS-like_dom_sf"/>
</dbReference>
<evidence type="ECO:0000256" key="4">
    <source>
        <dbReference type="ARBA" id="ARBA00022679"/>
    </source>
</evidence>
<dbReference type="InterPro" id="IPR003594">
    <property type="entry name" value="HATPase_dom"/>
</dbReference>
<dbReference type="InterPro" id="IPR013767">
    <property type="entry name" value="PAS_fold"/>
</dbReference>
<dbReference type="PANTHER" id="PTHR43047">
    <property type="entry name" value="TWO-COMPONENT HISTIDINE PROTEIN KINASE"/>
    <property type="match status" value="1"/>
</dbReference>
<feature type="domain" description="PAS" evidence="8">
    <location>
        <begin position="409"/>
        <end position="472"/>
    </location>
</feature>
<sequence>MNPEPQSRAVTAGLGSKLLGLGASGLRSRAWWIALGYAVFATLWIYFSDQALALLVPDADQRMRWSVYKGSAFVVVTTILLMLFIRQAFGAIESGYALLREQAARRRAGEEHLAAIIGAAMDAIITVDAGGKVVLFNTAAGRLFGCAESAVLGRPLSEILPAGLDGPAGRNLRCEGRRADGSRFPVEATVSAEHGGSRERTIILRDISQREAHEHEIERLRRLYAALSHINQAIVWSGARDALFQKVCDALVRQGGFLLAWTGWHNADTARLDPIGVAGDELGFLREILVSVREDLPEGHGPAGTAFRGGRPCICNDLEADPAVAHLRGAIERYSLRAGASFPIRERNQVVAVLTVYADEPGFFQDKEIALLAESAADLSFALDNLRREEERRHAEQTLRMERLFSDTMIDSMPGVVYFYDTQGRFLRWNRNFERVSGYSGREIAGMHPLDFFSPEERGLLETRIGEVFARGEASVEASFVSKDGTATPYFFTGRRVEFEGQTCLVGVGIDIAEQRRAEAELREMQERFSAVVENMAEGLVIAASDGSLLHWNPAALRILGFADPAVGRLRAQDFPELFELVTPEGQVLAPEQWPLARARRGEQFVNRELRVRRRDTDWERILSYTGAPVRYAGGKALAFVMLTDVTERNKSEQLLRDAKDILQHEVAERTEELRSALVRAEAADRIKSAFLATMSHELRTPLNSIIGFTGIVLQGLAGPLTPEQTKQLGMVRGSARHLLELINDVLDISKIEAGQLEVRFAPVPLPELLERAVASVRPLAERKALALTLEMPPALGEIVSDRRRLEQIMLNLLNNALKFTDRGGVTLRVTLTGDYRPEAGGPAVPAVRLEVADTGIGIRPADLATLFQPFRQIDTGLSRLHDGTGLGLAICRRLATLLGGEINAASEWGRGSQFTVILPLQPPVHP</sequence>
<dbReference type="Pfam" id="PF00989">
    <property type="entry name" value="PAS"/>
    <property type="match status" value="1"/>
</dbReference>
<gene>
    <name evidence="10" type="ORF">ESB00_03010</name>
</gene>
<feature type="domain" description="PAC" evidence="9">
    <location>
        <begin position="606"/>
        <end position="658"/>
    </location>
</feature>
<dbReference type="Pfam" id="PF00512">
    <property type="entry name" value="HisKA"/>
    <property type="match status" value="1"/>
</dbReference>
<dbReference type="InterPro" id="IPR003661">
    <property type="entry name" value="HisK_dim/P_dom"/>
</dbReference>
<name>A0A4Q1C7U7_9BACT</name>
<dbReference type="SUPFAM" id="SSF55785">
    <property type="entry name" value="PYP-like sensor domain (PAS domain)"/>
    <property type="match status" value="3"/>
</dbReference>
<evidence type="ECO:0000259" key="7">
    <source>
        <dbReference type="PROSITE" id="PS50109"/>
    </source>
</evidence>
<dbReference type="Pfam" id="PF08448">
    <property type="entry name" value="PAS_4"/>
    <property type="match status" value="1"/>
</dbReference>
<dbReference type="InterPro" id="IPR000014">
    <property type="entry name" value="PAS"/>
</dbReference>
<evidence type="ECO:0000259" key="8">
    <source>
        <dbReference type="PROSITE" id="PS50112"/>
    </source>
</evidence>
<dbReference type="NCBIfam" id="TIGR00229">
    <property type="entry name" value="sensory_box"/>
    <property type="match status" value="3"/>
</dbReference>
<dbReference type="InterPro" id="IPR003018">
    <property type="entry name" value="GAF"/>
</dbReference>
<dbReference type="Pfam" id="PF13185">
    <property type="entry name" value="GAF_2"/>
    <property type="match status" value="1"/>
</dbReference>